<comment type="similarity">
    <text evidence="1">Belongs to the PPR family. PCMP-H subfamily.</text>
</comment>
<dbReference type="GO" id="GO:0003723">
    <property type="term" value="F:RNA binding"/>
    <property type="evidence" value="ECO:0007669"/>
    <property type="project" value="InterPro"/>
</dbReference>
<dbReference type="AlphaFoldDB" id="A0AAX6F0P2"/>
<evidence type="ECO:0000313" key="6">
    <source>
        <dbReference type="EMBL" id="KAJ6809972.1"/>
    </source>
</evidence>
<reference evidence="6" key="2">
    <citation type="submission" date="2023-04" db="EMBL/GenBank/DDBJ databases">
        <authorList>
            <person name="Bruccoleri R.E."/>
            <person name="Oakeley E.J."/>
            <person name="Faust A.-M."/>
            <person name="Dessus-Babus S."/>
            <person name="Altorfer M."/>
            <person name="Burckhardt D."/>
            <person name="Oertli M."/>
            <person name="Naumann U."/>
            <person name="Petersen F."/>
            <person name="Wong J."/>
        </authorList>
    </citation>
    <scope>NUCLEOTIDE SEQUENCE</scope>
    <source>
        <strain evidence="6">GSM-AAB239-AS_SAM_17_03QT</strain>
        <tissue evidence="6">Leaf</tissue>
    </source>
</reference>
<name>A0AAX6F0P2_IRIPA</name>
<dbReference type="GO" id="GO:0009451">
    <property type="term" value="P:RNA modification"/>
    <property type="evidence" value="ECO:0007669"/>
    <property type="project" value="InterPro"/>
</dbReference>
<organism evidence="6 7">
    <name type="scientific">Iris pallida</name>
    <name type="common">Sweet iris</name>
    <dbReference type="NCBI Taxonomy" id="29817"/>
    <lineage>
        <taxon>Eukaryota</taxon>
        <taxon>Viridiplantae</taxon>
        <taxon>Streptophyta</taxon>
        <taxon>Embryophyta</taxon>
        <taxon>Tracheophyta</taxon>
        <taxon>Spermatophyta</taxon>
        <taxon>Magnoliopsida</taxon>
        <taxon>Liliopsida</taxon>
        <taxon>Asparagales</taxon>
        <taxon>Iridaceae</taxon>
        <taxon>Iridoideae</taxon>
        <taxon>Irideae</taxon>
        <taxon>Iris</taxon>
    </lineage>
</organism>
<feature type="repeat" description="PPR" evidence="3">
    <location>
        <begin position="510"/>
        <end position="544"/>
    </location>
</feature>
<dbReference type="FunFam" id="1.25.40.10:FF:000090">
    <property type="entry name" value="Pentatricopeptide repeat-containing protein, chloroplastic"/>
    <property type="match status" value="1"/>
</dbReference>
<evidence type="ECO:0000256" key="4">
    <source>
        <dbReference type="SAM" id="MobiDB-lite"/>
    </source>
</evidence>
<dbReference type="FunFam" id="1.25.40.10:FF:000397">
    <property type="entry name" value="Pentatricopeptide repeat-containing protein At2g40720"/>
    <property type="match status" value="1"/>
</dbReference>
<feature type="repeat" description="PPR" evidence="3">
    <location>
        <begin position="106"/>
        <end position="140"/>
    </location>
</feature>
<sequence>MLKSLKSIRRRCPNPSLHSPRRTIPSLASSAATSSSEELDSVAYARAIDSCISRRSFAEGRALHCLSLKKGGCLDLFCRNILINLYVKSDSVADATRMFDGMPDRNHVSFVTLIQGLADCGDFPWALALFLRLHREGHEMNQFVFTTALKLFVVMDLPELGRDVHACVCKLGHDSNAYVGSSLIDTYSLCGLVADAKRVFDGIFGKDIVAWTGMVSCYANNDCPKGALRLFSSMRKTGLRPNSFTFTGLLKASVSLSSLELGKSVHGFSLKMKFETDSFVGGALLDMYATCGDIEDARLVFEALPHCDMILWSFMIARYAQSNQSEEALGIFRRMMHCSVVPNQYTFSSTLQACTNIGGLKLGEQVHGHVVKIGFDSEIYVANAVMNLYAKFGNMEAAMEIFSGLQHKNEVTWNTVIVGHVDLGFGEDALGLFCQMRVAELPATEVTYSSVLRACASMATIEQASQIHCLIVKTPFTVDNMVCNSLIDSYAKCGSIKDARKVFDLLDDRDAISWNALISGYAVHGLGVDALDLFKKMRETGIEANDITFVGVLSACGNIGLVEEGQAYFHSMTQDYGIKPSMEHYTCMVRLLGYSGCLDEAMEFIEQIPVEPSFMVWHTLLNACLIHKNVELGKICAERVLKMDPEDVSTYVLLSNIYARAGIWDNVAIIRKSMRSKGVKKDPGLSWIEIQGEVHSFSVGDTSHSDLRLINGMLEWLKIKTMKVGYVPDGDVVLHNIEKEHKDRLVWVHSERLALAYGLIRLPPGSLIRIIKNLRFCSDCHAAFKLISKVVGREIIARDMNRFHHFKDGICSCCDYW</sequence>
<dbReference type="Pfam" id="PF13041">
    <property type="entry name" value="PPR_2"/>
    <property type="match status" value="4"/>
</dbReference>
<evidence type="ECO:0000256" key="2">
    <source>
        <dbReference type="ARBA" id="ARBA00022737"/>
    </source>
</evidence>
<dbReference type="FunFam" id="1.25.40.10:FF:000471">
    <property type="entry name" value="Putative pentatricopeptide repeat-containing protein, mitochondrial"/>
    <property type="match status" value="1"/>
</dbReference>
<keyword evidence="7" id="KW-1185">Reference proteome</keyword>
<evidence type="ECO:0000256" key="3">
    <source>
        <dbReference type="PROSITE-ProRule" id="PRU00708"/>
    </source>
</evidence>
<dbReference type="NCBIfam" id="TIGR00756">
    <property type="entry name" value="PPR"/>
    <property type="match status" value="5"/>
</dbReference>
<evidence type="ECO:0000256" key="1">
    <source>
        <dbReference type="ARBA" id="ARBA00006643"/>
    </source>
</evidence>
<feature type="repeat" description="PPR" evidence="3">
    <location>
        <begin position="207"/>
        <end position="241"/>
    </location>
</feature>
<dbReference type="Pfam" id="PF14432">
    <property type="entry name" value="DYW_deaminase"/>
    <property type="match status" value="1"/>
</dbReference>
<dbReference type="Pfam" id="PF20431">
    <property type="entry name" value="E_motif"/>
    <property type="match status" value="1"/>
</dbReference>
<feature type="repeat" description="PPR" evidence="3">
    <location>
        <begin position="409"/>
        <end position="443"/>
    </location>
</feature>
<dbReference type="FunFam" id="1.25.40.10:FF:000201">
    <property type="entry name" value="Pentatricopeptide repeat-containing protein mitochondrial"/>
    <property type="match status" value="1"/>
</dbReference>
<comment type="caution">
    <text evidence="6">The sequence shown here is derived from an EMBL/GenBank/DDBJ whole genome shotgun (WGS) entry which is preliminary data.</text>
</comment>
<feature type="repeat" description="PPR" evidence="3">
    <location>
        <begin position="647"/>
        <end position="681"/>
    </location>
</feature>
<dbReference type="Gene3D" id="1.25.40.10">
    <property type="entry name" value="Tetratricopeptide repeat domain"/>
    <property type="match status" value="6"/>
</dbReference>
<dbReference type="PANTHER" id="PTHR47926:SF520">
    <property type="entry name" value="DYW DOMAIN-CONTAINING PROTEIN"/>
    <property type="match status" value="1"/>
</dbReference>
<reference evidence="6" key="1">
    <citation type="journal article" date="2023" name="GigaByte">
        <title>Genome assembly of the bearded iris, Iris pallida Lam.</title>
        <authorList>
            <person name="Bruccoleri R.E."/>
            <person name="Oakeley E.J."/>
            <person name="Faust A.M.E."/>
            <person name="Altorfer M."/>
            <person name="Dessus-Babus S."/>
            <person name="Burckhardt D."/>
            <person name="Oertli M."/>
            <person name="Naumann U."/>
            <person name="Petersen F."/>
            <person name="Wong J."/>
        </authorList>
    </citation>
    <scope>NUCLEOTIDE SEQUENCE</scope>
    <source>
        <strain evidence="6">GSM-AAB239-AS_SAM_17_03QT</strain>
    </source>
</reference>
<dbReference type="PANTHER" id="PTHR47926">
    <property type="entry name" value="PENTATRICOPEPTIDE REPEAT-CONTAINING PROTEIN"/>
    <property type="match status" value="1"/>
</dbReference>
<dbReference type="Proteomes" id="UP001140949">
    <property type="component" value="Unassembled WGS sequence"/>
</dbReference>
<dbReference type="Pfam" id="PF01535">
    <property type="entry name" value="PPR"/>
    <property type="match status" value="5"/>
</dbReference>
<dbReference type="EMBL" id="JANAVB010032620">
    <property type="protein sequence ID" value="KAJ6809972.1"/>
    <property type="molecule type" value="Genomic_DNA"/>
</dbReference>
<feature type="domain" description="DYW" evidence="5">
    <location>
        <begin position="725"/>
        <end position="817"/>
    </location>
</feature>
<gene>
    <name evidence="6" type="ORF">M6B38_157900</name>
</gene>
<accession>A0AAX6F0P2</accession>
<dbReference type="PROSITE" id="PS51375">
    <property type="entry name" value="PPR"/>
    <property type="match status" value="7"/>
</dbReference>
<dbReference type="InterPro" id="IPR046848">
    <property type="entry name" value="E_motif"/>
</dbReference>
<proteinExistence type="inferred from homology"/>
<feature type="region of interest" description="Disordered" evidence="4">
    <location>
        <begin position="11"/>
        <end position="30"/>
    </location>
</feature>
<dbReference type="InterPro" id="IPR011990">
    <property type="entry name" value="TPR-like_helical_dom_sf"/>
</dbReference>
<feature type="repeat" description="PPR" evidence="3">
    <location>
        <begin position="308"/>
        <end position="342"/>
    </location>
</feature>
<dbReference type="InterPro" id="IPR002885">
    <property type="entry name" value="PPR_rpt"/>
</dbReference>
<evidence type="ECO:0000313" key="7">
    <source>
        <dbReference type="Proteomes" id="UP001140949"/>
    </source>
</evidence>
<dbReference type="InterPro" id="IPR032867">
    <property type="entry name" value="DYW_dom"/>
</dbReference>
<feature type="repeat" description="PPR" evidence="3">
    <location>
        <begin position="479"/>
        <end position="509"/>
    </location>
</feature>
<protein>
    <submittedName>
        <fullName evidence="6">Pentatricopeptide repeat-containing protein, mitochondrial</fullName>
    </submittedName>
</protein>
<evidence type="ECO:0000259" key="5">
    <source>
        <dbReference type="Pfam" id="PF14432"/>
    </source>
</evidence>
<dbReference type="InterPro" id="IPR046960">
    <property type="entry name" value="PPR_At4g14850-like_plant"/>
</dbReference>
<dbReference type="FunFam" id="1.25.40.10:FF:000494">
    <property type="entry name" value="Putative pentatricopeptide repeat-containing protein, mitochondrial"/>
    <property type="match status" value="1"/>
</dbReference>
<dbReference type="GO" id="GO:0008270">
    <property type="term" value="F:zinc ion binding"/>
    <property type="evidence" value="ECO:0007669"/>
    <property type="project" value="InterPro"/>
</dbReference>
<keyword evidence="2" id="KW-0677">Repeat</keyword>